<dbReference type="AlphaFoldDB" id="A0A847ETI7"/>
<accession>A0A847ETI7</accession>
<dbReference type="Proteomes" id="UP000554004">
    <property type="component" value="Unassembled WGS sequence"/>
</dbReference>
<name>A0A847ETI7_9BACT</name>
<reference evidence="1 2" key="1">
    <citation type="journal article" date="2020" name="Biotechnol. Biofuels">
        <title>New insights from the biogas microbiome by comprehensive genome-resolved metagenomics of nearly 1600 species originating from multiple anaerobic digesters.</title>
        <authorList>
            <person name="Campanaro S."/>
            <person name="Treu L."/>
            <person name="Rodriguez-R L.M."/>
            <person name="Kovalovszki A."/>
            <person name="Ziels R.M."/>
            <person name="Maus I."/>
            <person name="Zhu X."/>
            <person name="Kougias P.G."/>
            <person name="Basile A."/>
            <person name="Luo G."/>
            <person name="Schluter A."/>
            <person name="Konstantinidis K.T."/>
            <person name="Angelidaki I."/>
        </authorList>
    </citation>
    <scope>NUCLEOTIDE SEQUENCE [LARGE SCALE GENOMIC DNA]</scope>
    <source>
        <strain evidence="1">AS06rmzACSIP_421</strain>
    </source>
</reference>
<protein>
    <recommendedName>
        <fullName evidence="3">DeoR family transcriptional regulator</fullName>
    </recommendedName>
</protein>
<dbReference type="InterPro" id="IPR036388">
    <property type="entry name" value="WH-like_DNA-bd_sf"/>
</dbReference>
<evidence type="ECO:0008006" key="3">
    <source>
        <dbReference type="Google" id="ProtNLM"/>
    </source>
</evidence>
<evidence type="ECO:0000313" key="2">
    <source>
        <dbReference type="Proteomes" id="UP000554004"/>
    </source>
</evidence>
<dbReference type="InterPro" id="IPR036597">
    <property type="entry name" value="Fido-like_dom_sf"/>
</dbReference>
<dbReference type="Gene3D" id="1.10.10.10">
    <property type="entry name" value="Winged helix-like DNA-binding domain superfamily/Winged helix DNA-binding domain"/>
    <property type="match status" value="1"/>
</dbReference>
<gene>
    <name evidence="1" type="ORF">GX618_02550</name>
</gene>
<organism evidence="1 2">
    <name type="scientific">Candidatus Dojkabacteria bacterium</name>
    <dbReference type="NCBI Taxonomy" id="2099670"/>
    <lineage>
        <taxon>Bacteria</taxon>
        <taxon>Candidatus Dojkabacteria</taxon>
    </lineage>
</organism>
<proteinExistence type="predicted"/>
<comment type="caution">
    <text evidence="1">The sequence shown here is derived from an EMBL/GenBank/DDBJ whole genome shotgun (WGS) entry which is preliminary data.</text>
</comment>
<dbReference type="Gene3D" id="1.10.3290.10">
    <property type="entry name" value="Fido-like domain"/>
    <property type="match status" value="1"/>
</dbReference>
<sequence>MRYHFNDLFNWITNSTVGTHKLIQLSILLYELIDKAPFYGGNQITAILTLKLLSKAYGLNPHNILPLGKAFFTISEDIQSAYKISKSKRDITMFIEAILYSLSFTAIEVSKKLTKEYDNKVNIRKLLDNELNPRQVKVVEYLNNNLKITRQEYTKMMGVSFMTSYRDLQELLDKEYINQKGKGRGTYYFIPDSETEQQEKVEREIKLYS</sequence>
<dbReference type="InterPro" id="IPR036390">
    <property type="entry name" value="WH_DNA-bd_sf"/>
</dbReference>
<dbReference type="SUPFAM" id="SSF46785">
    <property type="entry name" value="Winged helix' DNA-binding domain"/>
    <property type="match status" value="1"/>
</dbReference>
<evidence type="ECO:0000313" key="1">
    <source>
        <dbReference type="EMBL" id="NLE31129.1"/>
    </source>
</evidence>
<dbReference type="EMBL" id="JAAZAL010000095">
    <property type="protein sequence ID" value="NLE31129.1"/>
    <property type="molecule type" value="Genomic_DNA"/>
</dbReference>